<evidence type="ECO:0008006" key="5">
    <source>
        <dbReference type="Google" id="ProtNLM"/>
    </source>
</evidence>
<dbReference type="InterPro" id="IPR021235">
    <property type="entry name" value="DUF2637"/>
</dbReference>
<keyword evidence="2" id="KW-0472">Membrane</keyword>
<dbReference type="Proteomes" id="UP000516422">
    <property type="component" value="Chromosome"/>
</dbReference>
<name>A0A7H1Q0B6_9ACTN</name>
<feature type="compositionally biased region" description="Polar residues" evidence="1">
    <location>
        <begin position="323"/>
        <end position="348"/>
    </location>
</feature>
<reference evidence="3 4" key="1">
    <citation type="submission" date="2020-04" db="EMBL/GenBank/DDBJ databases">
        <title>Characterization and engineering of Streptomyces griseofuscus DSM40191 as a potential heterologous host for expression of BGCs.</title>
        <authorList>
            <person name="Gren T."/>
            <person name="Whitford C.M."/>
            <person name="Mohite O.S."/>
            <person name="Joergensen T.S."/>
            <person name="Nielsen J.B."/>
            <person name="Lee S.Y."/>
            <person name="Weber T."/>
        </authorList>
    </citation>
    <scope>NUCLEOTIDE SEQUENCE [LARGE SCALE GENOMIC DNA]</scope>
    <source>
        <strain evidence="3 4">DSM 40191</strain>
    </source>
</reference>
<feature type="region of interest" description="Disordered" evidence="1">
    <location>
        <begin position="294"/>
        <end position="425"/>
    </location>
</feature>
<dbReference type="Pfam" id="PF10935">
    <property type="entry name" value="DUF2637"/>
    <property type="match status" value="1"/>
</dbReference>
<feature type="transmembrane region" description="Helical" evidence="2">
    <location>
        <begin position="49"/>
        <end position="73"/>
    </location>
</feature>
<evidence type="ECO:0000313" key="4">
    <source>
        <dbReference type="Proteomes" id="UP000516422"/>
    </source>
</evidence>
<keyword evidence="2" id="KW-1133">Transmembrane helix</keyword>
<gene>
    <name evidence="3" type="ORF">HEP81_03441</name>
</gene>
<dbReference type="PANTHER" id="PTHR23242">
    <property type="entry name" value="TRANSCRIPTION FACTOR HOXA13"/>
    <property type="match status" value="1"/>
</dbReference>
<evidence type="ECO:0000256" key="1">
    <source>
        <dbReference type="SAM" id="MobiDB-lite"/>
    </source>
</evidence>
<dbReference type="KEGG" id="sgf:HEP81_03441"/>
<dbReference type="PANTHER" id="PTHR23242:SF9">
    <property type="entry name" value="TRANSCRIPTION FACTOR HOXA13"/>
    <property type="match status" value="1"/>
</dbReference>
<organism evidence="3 4">
    <name type="scientific">Streptomyces griseofuscus</name>
    <dbReference type="NCBI Taxonomy" id="146922"/>
    <lineage>
        <taxon>Bacteria</taxon>
        <taxon>Bacillati</taxon>
        <taxon>Actinomycetota</taxon>
        <taxon>Actinomycetes</taxon>
        <taxon>Kitasatosporales</taxon>
        <taxon>Streptomycetaceae</taxon>
        <taxon>Streptomyces</taxon>
    </lineage>
</organism>
<accession>A0A7H1Q0B6</accession>
<protein>
    <recommendedName>
        <fullName evidence="5">DUF2637 domain-containing protein</fullName>
    </recommendedName>
</protein>
<dbReference type="AlphaFoldDB" id="A0A7H1Q0B6"/>
<evidence type="ECO:0000256" key="2">
    <source>
        <dbReference type="SAM" id="Phobius"/>
    </source>
</evidence>
<keyword evidence="2" id="KW-0812">Transmembrane</keyword>
<proteinExistence type="predicted"/>
<feature type="transmembrane region" description="Helical" evidence="2">
    <location>
        <begin position="85"/>
        <end position="101"/>
    </location>
</feature>
<feature type="transmembrane region" description="Helical" evidence="2">
    <location>
        <begin position="12"/>
        <end position="37"/>
    </location>
</feature>
<evidence type="ECO:0000313" key="3">
    <source>
        <dbReference type="EMBL" id="QNT93746.1"/>
    </source>
</evidence>
<dbReference type="EMBL" id="CP051006">
    <property type="protein sequence ID" value="QNT93746.1"/>
    <property type="molecule type" value="Genomic_DNA"/>
</dbReference>
<feature type="compositionally biased region" description="Low complexity" evidence="1">
    <location>
        <begin position="294"/>
        <end position="319"/>
    </location>
</feature>
<sequence length="485" mass="51988">MAAPPQLTRMHRILIGMVVGGALIIAGIGFAGSYAAVRELALKKGFGNFAYVFPVGIDAGICVLLALDLLLTWIRIPFPLLRQTAWLLTAATIAFNGATAWPDPLGVGMHAVIPILFVVAVEAARHAVGRIADITADKHMEGVRLTRWLLSPLPTFLLWRRMKLWELRSYEQVIKLEQERLVYQARLRSRFGRAWRRKAPVESLMPLRLARYGVPLAKTAPSGLLAAGIEPVLLPPVSLSATPELTAGTDAIPAADAIPGADAATAAPATATAVATDPAAPGAVAGANQATATAPATQATAPGPATAPGAPAAVQASAPTPHPTRNAQGLQGPQHPQSPPQDEQSPWFQSPREVEYHGGYDPSFEPPPDPQYYPEEQYEDWYEGQPPERFQQPSPEETGSFPIPVGPNRTRELGEGGGLPATEPDEDAFYQVFRQSIDGSYPTAHILGENIQATYGTQLSPAELKSLAARFQQRHSAELEEDHIA</sequence>